<dbReference type="PANTHER" id="PTHR24359">
    <property type="entry name" value="SERINE/THREONINE-PROTEIN KINASE SBK1"/>
    <property type="match status" value="1"/>
</dbReference>
<feature type="domain" description="Protein kinase" evidence="2">
    <location>
        <begin position="302"/>
        <end position="647"/>
    </location>
</feature>
<dbReference type="GO" id="GO:0005524">
    <property type="term" value="F:ATP binding"/>
    <property type="evidence" value="ECO:0007669"/>
    <property type="project" value="InterPro"/>
</dbReference>
<feature type="compositionally biased region" description="Low complexity" evidence="1">
    <location>
        <begin position="701"/>
        <end position="726"/>
    </location>
</feature>
<evidence type="ECO:0000259" key="2">
    <source>
        <dbReference type="PROSITE" id="PS50011"/>
    </source>
</evidence>
<name>A0A6A6VF05_9PLEO</name>
<evidence type="ECO:0000313" key="4">
    <source>
        <dbReference type="Proteomes" id="UP000799440"/>
    </source>
</evidence>
<keyword evidence="3" id="KW-0808">Transferase</keyword>
<keyword evidence="3" id="KW-0418">Kinase</keyword>
<dbReference type="SMART" id="SM00220">
    <property type="entry name" value="S_TKc"/>
    <property type="match status" value="1"/>
</dbReference>
<reference evidence="3" key="1">
    <citation type="journal article" date="2020" name="Stud. Mycol.">
        <title>101 Dothideomycetes genomes: a test case for predicting lifestyles and emergence of pathogens.</title>
        <authorList>
            <person name="Haridas S."/>
            <person name="Albert R."/>
            <person name="Binder M."/>
            <person name="Bloem J."/>
            <person name="Labutti K."/>
            <person name="Salamov A."/>
            <person name="Andreopoulos B."/>
            <person name="Baker S."/>
            <person name="Barry K."/>
            <person name="Bills G."/>
            <person name="Bluhm B."/>
            <person name="Cannon C."/>
            <person name="Castanera R."/>
            <person name="Culley D."/>
            <person name="Daum C."/>
            <person name="Ezra D."/>
            <person name="Gonzalez J."/>
            <person name="Henrissat B."/>
            <person name="Kuo A."/>
            <person name="Liang C."/>
            <person name="Lipzen A."/>
            <person name="Lutzoni F."/>
            <person name="Magnuson J."/>
            <person name="Mondo S."/>
            <person name="Nolan M."/>
            <person name="Ohm R."/>
            <person name="Pangilinan J."/>
            <person name="Park H.-J."/>
            <person name="Ramirez L."/>
            <person name="Alfaro M."/>
            <person name="Sun H."/>
            <person name="Tritt A."/>
            <person name="Yoshinaga Y."/>
            <person name="Zwiers L.-H."/>
            <person name="Turgeon B."/>
            <person name="Goodwin S."/>
            <person name="Spatafora J."/>
            <person name="Crous P."/>
            <person name="Grigoriev I."/>
        </authorList>
    </citation>
    <scope>NUCLEOTIDE SEQUENCE</scope>
    <source>
        <strain evidence="3">CBS 119925</strain>
    </source>
</reference>
<dbReference type="AlphaFoldDB" id="A0A6A6VF05"/>
<dbReference type="Gene3D" id="1.10.510.10">
    <property type="entry name" value="Transferase(Phosphotransferase) domain 1"/>
    <property type="match status" value="1"/>
</dbReference>
<evidence type="ECO:0000313" key="3">
    <source>
        <dbReference type="EMBL" id="KAF2748386.1"/>
    </source>
</evidence>
<keyword evidence="4" id="KW-1185">Reference proteome</keyword>
<dbReference type="Pfam" id="PF00069">
    <property type="entry name" value="Pkinase"/>
    <property type="match status" value="1"/>
</dbReference>
<dbReference type="SUPFAM" id="SSF56112">
    <property type="entry name" value="Protein kinase-like (PK-like)"/>
    <property type="match status" value="1"/>
</dbReference>
<organism evidence="3 4">
    <name type="scientific">Sporormia fimetaria CBS 119925</name>
    <dbReference type="NCBI Taxonomy" id="1340428"/>
    <lineage>
        <taxon>Eukaryota</taxon>
        <taxon>Fungi</taxon>
        <taxon>Dikarya</taxon>
        <taxon>Ascomycota</taxon>
        <taxon>Pezizomycotina</taxon>
        <taxon>Dothideomycetes</taxon>
        <taxon>Pleosporomycetidae</taxon>
        <taxon>Pleosporales</taxon>
        <taxon>Sporormiaceae</taxon>
        <taxon>Sporormia</taxon>
    </lineage>
</organism>
<dbReference type="OrthoDB" id="1046782at2759"/>
<feature type="region of interest" description="Disordered" evidence="1">
    <location>
        <begin position="701"/>
        <end position="730"/>
    </location>
</feature>
<dbReference type="GO" id="GO:0004674">
    <property type="term" value="F:protein serine/threonine kinase activity"/>
    <property type="evidence" value="ECO:0007669"/>
    <property type="project" value="TreeGrafter"/>
</dbReference>
<accession>A0A6A6VF05</accession>
<dbReference type="EMBL" id="MU006569">
    <property type="protein sequence ID" value="KAF2748386.1"/>
    <property type="molecule type" value="Genomic_DNA"/>
</dbReference>
<dbReference type="PROSITE" id="PS50011">
    <property type="entry name" value="PROTEIN_KINASE_DOM"/>
    <property type="match status" value="1"/>
</dbReference>
<protein>
    <submittedName>
        <fullName evidence="3">Kinase-like protein</fullName>
    </submittedName>
</protein>
<dbReference type="PANTHER" id="PTHR24359:SF37">
    <property type="entry name" value="PROTEIN KINASE DOMAIN-CONTAINING PROTEIN"/>
    <property type="match status" value="1"/>
</dbReference>
<evidence type="ECO:0000256" key="1">
    <source>
        <dbReference type="SAM" id="MobiDB-lite"/>
    </source>
</evidence>
<dbReference type="InterPro" id="IPR000719">
    <property type="entry name" value="Prot_kinase_dom"/>
</dbReference>
<gene>
    <name evidence="3" type="ORF">M011DRAFT_466793</name>
</gene>
<dbReference type="CDD" id="cd00180">
    <property type="entry name" value="PKc"/>
    <property type="match status" value="1"/>
</dbReference>
<dbReference type="Proteomes" id="UP000799440">
    <property type="component" value="Unassembled WGS sequence"/>
</dbReference>
<proteinExistence type="predicted"/>
<dbReference type="InterPro" id="IPR011009">
    <property type="entry name" value="Kinase-like_dom_sf"/>
</dbReference>
<sequence>MSHRRQPDVRVIRSFSPGPNEWHPAIDSQRLFVPRRRGSSSGASSLVQDNGDAQQLLDFASERDGVVFAPFNDLSYVGGAFDQDTNSIRSRLSLSSIDTDVPVAVEDAPPSPEKSKRYLQKDIWLELVESLDKDSQFLPLSSLREIVTPENIIQELKNYHLDLKQRDLAGIAQQVLEVLKCGTGRGEEWTCRRKLFAVLAMIKKSDAIVDIIHEDLYDHDLPFDFQKGGEVLRKKRDGGEPKRIKFFSRWQFQDLQFFNTFQWVVMAPYFKLSWEPGQRVYQYTLAPRDILPFLEESMPSTTGSQELDFSGGTSTVRKVKIHKAHYRLPPKLAKTCGDDKLYFAVKTLRISDQLAQAKGREVNREALALKRFVDVKDKDKAHHHLIRLLATYSHKNHFHMIFPCADGNLLDFWQRQPDCNFPAREPTLARWMIRQCLGLARALEKIHMSNVDGSNPQGLDPHFRKKQHGRHGDIKPENILHFAYEDCSSMGILKIADFGFADFHRTTSLNVFSKSSIGGMTLTYRAPEYDVIGRVSPAYDIWSFGCVLMQFIVWYADGWGGIEAFSEKRVADSRSIIPGDDFFNFIEAKSAAKTKASVTQEFDRLRNHDACSEFILDLLDFVKSDMLRLKPQRRASCAAIVRKLEAIWENCENNDAYCAQRFTRDVRHTPSDESEFVRYSQPPKNRADPINIVDAASIAGASNSASPGPQSRRHSVSVSDSLTSWSQPSETTPLINGAMVAERVPGDYDHDEAYSAPISLRARIARFFMCCFGGSG</sequence>